<dbReference type="InterPro" id="IPR000182">
    <property type="entry name" value="GNAT_dom"/>
</dbReference>
<evidence type="ECO:0000259" key="1">
    <source>
        <dbReference type="Pfam" id="PF13302"/>
    </source>
</evidence>
<proteinExistence type="predicted"/>
<dbReference type="PANTHER" id="PTHR43441:SF12">
    <property type="entry name" value="RIBOSOMAL N-ACETYLTRANSFERASE YDAF-RELATED"/>
    <property type="match status" value="1"/>
</dbReference>
<reference evidence="2 3" key="1">
    <citation type="journal article" date="2019" name="Int. J. Syst. Evol. Microbiol.">
        <title>The Global Catalogue of Microorganisms (GCM) 10K type strain sequencing project: providing services to taxonomists for standard genome sequencing and annotation.</title>
        <authorList>
            <consortium name="The Broad Institute Genomics Platform"/>
            <consortium name="The Broad Institute Genome Sequencing Center for Infectious Disease"/>
            <person name="Wu L."/>
            <person name="Ma J."/>
        </authorList>
    </citation>
    <scope>NUCLEOTIDE SEQUENCE [LARGE SCALE GENOMIC DNA]</scope>
    <source>
        <strain evidence="2 3">JCM 12149</strain>
    </source>
</reference>
<organism evidence="2 3">
    <name type="scientific">Lentibacillus halophilus</name>
    <dbReference type="NCBI Taxonomy" id="295065"/>
    <lineage>
        <taxon>Bacteria</taxon>
        <taxon>Bacillati</taxon>
        <taxon>Bacillota</taxon>
        <taxon>Bacilli</taxon>
        <taxon>Bacillales</taxon>
        <taxon>Bacillaceae</taxon>
        <taxon>Lentibacillus</taxon>
    </lineage>
</organism>
<comment type="caution">
    <text evidence="2">The sequence shown here is derived from an EMBL/GenBank/DDBJ whole genome shotgun (WGS) entry which is preliminary data.</text>
</comment>
<feature type="domain" description="N-acetyltransferase" evidence="1">
    <location>
        <begin position="10"/>
        <end position="149"/>
    </location>
</feature>
<dbReference type="SUPFAM" id="SSF55729">
    <property type="entry name" value="Acyl-CoA N-acyltransferases (Nat)"/>
    <property type="match status" value="1"/>
</dbReference>
<dbReference type="EMBL" id="BAAADM010000032">
    <property type="protein sequence ID" value="GAA0437228.1"/>
    <property type="molecule type" value="Genomic_DNA"/>
</dbReference>
<gene>
    <name evidence="2" type="ORF">GCM10008983_12500</name>
</gene>
<evidence type="ECO:0000313" key="2">
    <source>
        <dbReference type="EMBL" id="GAA0437228.1"/>
    </source>
</evidence>
<dbReference type="RefSeq" id="WP_343751849.1">
    <property type="nucleotide sequence ID" value="NZ_BAAADM010000032.1"/>
</dbReference>
<dbReference type="Proteomes" id="UP001501459">
    <property type="component" value="Unassembled WGS sequence"/>
</dbReference>
<dbReference type="Pfam" id="PF13302">
    <property type="entry name" value="Acetyltransf_3"/>
    <property type="match status" value="1"/>
</dbReference>
<dbReference type="PANTHER" id="PTHR43441">
    <property type="entry name" value="RIBOSOMAL-PROTEIN-SERINE ACETYLTRANSFERASE"/>
    <property type="match status" value="1"/>
</dbReference>
<protein>
    <submittedName>
        <fullName evidence="2">GNAT family protein</fullName>
    </submittedName>
</protein>
<name>A0ABN0Z803_9BACI</name>
<keyword evidence="3" id="KW-1185">Reference proteome</keyword>
<dbReference type="InterPro" id="IPR051908">
    <property type="entry name" value="Ribosomal_N-acetyltransferase"/>
</dbReference>
<accession>A0ABN0Z803</accession>
<dbReference type="InterPro" id="IPR016181">
    <property type="entry name" value="Acyl_CoA_acyltransferase"/>
</dbReference>
<sequence length="196" mass="22303">MFLFQIDDELALKHLELHDANRLFQLTDQSRHHLRQWLPWVDGTNSTADSKAFIQSSLKAFSNRRALTTGILYKSELAGVVAFNHLDWANNAGQIGYWLGTPYQGNGIMIRAVSGLIDYGVYSLALNRIEIRAAVANTKSRAIPERLRFVQEGQLRQAEQLHASYTDHALYGMLASEWKQLRPNHASNYHPAFHKT</sequence>
<evidence type="ECO:0000313" key="3">
    <source>
        <dbReference type="Proteomes" id="UP001501459"/>
    </source>
</evidence>
<dbReference type="Gene3D" id="3.40.630.30">
    <property type="match status" value="1"/>
</dbReference>